<dbReference type="InterPro" id="IPR033964">
    <property type="entry name" value="ABBA"/>
</dbReference>
<name>A0ABZ2K480_9BACT</name>
<accession>A0ABZ2K480</accession>
<organism evidence="2 3">
    <name type="scientific">Pendulispora brunnea</name>
    <dbReference type="NCBI Taxonomy" id="2905690"/>
    <lineage>
        <taxon>Bacteria</taxon>
        <taxon>Pseudomonadati</taxon>
        <taxon>Myxococcota</taxon>
        <taxon>Myxococcia</taxon>
        <taxon>Myxococcales</taxon>
        <taxon>Sorangiineae</taxon>
        <taxon>Pendulisporaceae</taxon>
        <taxon>Pendulispora</taxon>
    </lineage>
</organism>
<dbReference type="SFLD" id="SFLDG01162">
    <property type="entry name" value="I"/>
    <property type="match status" value="1"/>
</dbReference>
<evidence type="ECO:0000313" key="3">
    <source>
        <dbReference type="Proteomes" id="UP001379533"/>
    </source>
</evidence>
<keyword evidence="1" id="KW-0808">Transferase</keyword>
<protein>
    <submittedName>
        <fullName evidence="2">Uncharacterized protein</fullName>
    </submittedName>
</protein>
<evidence type="ECO:0000313" key="2">
    <source>
        <dbReference type="EMBL" id="WXA91161.1"/>
    </source>
</evidence>
<reference evidence="2 3" key="1">
    <citation type="submission" date="2021-12" db="EMBL/GenBank/DDBJ databases">
        <title>Discovery of the Pendulisporaceae a myxobacterial family with distinct sporulation behavior and unique specialized metabolism.</title>
        <authorList>
            <person name="Garcia R."/>
            <person name="Popoff A."/>
            <person name="Bader C.D."/>
            <person name="Loehr J."/>
            <person name="Walesch S."/>
            <person name="Walt C."/>
            <person name="Boldt J."/>
            <person name="Bunk B."/>
            <person name="Haeckl F.J.F.P.J."/>
            <person name="Gunesch A.P."/>
            <person name="Birkelbach J."/>
            <person name="Nuebel U."/>
            <person name="Pietschmann T."/>
            <person name="Bach T."/>
            <person name="Mueller R."/>
        </authorList>
    </citation>
    <scope>NUCLEOTIDE SEQUENCE [LARGE SCALE GENOMIC DNA]</scope>
    <source>
        <strain evidence="2 3">MSr12523</strain>
    </source>
</reference>
<proteinExistence type="predicted"/>
<dbReference type="EMBL" id="CP089982">
    <property type="protein sequence ID" value="WXA91161.1"/>
    <property type="molecule type" value="Genomic_DNA"/>
</dbReference>
<dbReference type="PANTHER" id="PTHR40627:SF4">
    <property type="entry name" value="PRENYLTRANSFERASE ASQH1-RELATED"/>
    <property type="match status" value="1"/>
</dbReference>
<dbReference type="RefSeq" id="WP_394841782.1">
    <property type="nucleotide sequence ID" value="NZ_CP089982.1"/>
</dbReference>
<dbReference type="Pfam" id="PF11991">
    <property type="entry name" value="Trp_DMAT"/>
    <property type="match status" value="1"/>
</dbReference>
<evidence type="ECO:0000256" key="1">
    <source>
        <dbReference type="ARBA" id="ARBA00022679"/>
    </source>
</evidence>
<sequence>MRTWGNIEVPQRPQWLSHIGQDHAPFEFSVSFVAGRPRIRLLVEAQSETGRFPAVRDACLGVQSAAMEYGADGHAFERVRDLFLPEVPHAPFALWHAASISSGPMFVKAYLNPQIRGPEHAEVVVQTALERLGLRGAWSNVRSSFWDHELSGDEIRYFSLDLVEPARARTKVYVYPAGATAWDLERLASLRKSYVPGEVTEFCRAMTGSTGPYVDRAVCVYFAFTGTDPNPSDVTIQVPMAAYVQDDEVARDRILRYFRARGLPTTAYERALSAVSQRPLGSGRGLHTYVSLRTGRQPLHLTVYFAAELYGVQQPPRIESVPAAMSA</sequence>
<dbReference type="InterPro" id="IPR017795">
    <property type="entry name" value="ABBA_NscD-like"/>
</dbReference>
<dbReference type="Proteomes" id="UP001379533">
    <property type="component" value="Chromosome"/>
</dbReference>
<gene>
    <name evidence="2" type="ORF">LZC95_32485</name>
</gene>
<keyword evidence="3" id="KW-1185">Reference proteome</keyword>
<dbReference type="SFLD" id="SFLDS00036">
    <property type="entry name" value="Aromatic_Prenyltransferase"/>
    <property type="match status" value="1"/>
</dbReference>
<dbReference type="PANTHER" id="PTHR40627">
    <property type="entry name" value="INDOLE PRENYLTRANSFERASE TDIB-RELATED"/>
    <property type="match status" value="1"/>
</dbReference>